<dbReference type="AlphaFoldDB" id="G5A9N4"/>
<evidence type="ECO:0000259" key="1">
    <source>
        <dbReference type="Pfam" id="PF13843"/>
    </source>
</evidence>
<keyword evidence="3" id="KW-1185">Reference proteome</keyword>
<reference evidence="2 3" key="1">
    <citation type="journal article" date="2006" name="Science">
        <title>Phytophthora genome sequences uncover evolutionary origins and mechanisms of pathogenesis.</title>
        <authorList>
            <person name="Tyler B.M."/>
            <person name="Tripathy S."/>
            <person name="Zhang X."/>
            <person name="Dehal P."/>
            <person name="Jiang R.H."/>
            <person name="Aerts A."/>
            <person name="Arredondo F.D."/>
            <person name="Baxter L."/>
            <person name="Bensasson D."/>
            <person name="Beynon J.L."/>
            <person name="Chapman J."/>
            <person name="Damasceno C.M."/>
            <person name="Dorrance A.E."/>
            <person name="Dou D."/>
            <person name="Dickerman A.W."/>
            <person name="Dubchak I.L."/>
            <person name="Garbelotto M."/>
            <person name="Gijzen M."/>
            <person name="Gordon S.G."/>
            <person name="Govers F."/>
            <person name="Grunwald N.J."/>
            <person name="Huang W."/>
            <person name="Ivors K.L."/>
            <person name="Jones R.W."/>
            <person name="Kamoun S."/>
            <person name="Krampis K."/>
            <person name="Lamour K.H."/>
            <person name="Lee M.K."/>
            <person name="McDonald W.H."/>
            <person name="Medina M."/>
            <person name="Meijer H.J."/>
            <person name="Nordberg E.K."/>
            <person name="Maclean D.J."/>
            <person name="Ospina-Giraldo M.D."/>
            <person name="Morris P.F."/>
            <person name="Phuntumart V."/>
            <person name="Putnam N.H."/>
            <person name="Rash S."/>
            <person name="Rose J.K."/>
            <person name="Sakihama Y."/>
            <person name="Salamov A.A."/>
            <person name="Savidor A."/>
            <person name="Scheuring C.F."/>
            <person name="Smith B.M."/>
            <person name="Sobral B.W."/>
            <person name="Terry A."/>
            <person name="Torto-Alalibo T.A."/>
            <person name="Win J."/>
            <person name="Xu Z."/>
            <person name="Zhang H."/>
            <person name="Grigoriev I.V."/>
            <person name="Rokhsar D.S."/>
            <person name="Boore J.L."/>
        </authorList>
    </citation>
    <scope>NUCLEOTIDE SEQUENCE [LARGE SCALE GENOMIC DNA]</scope>
    <source>
        <strain evidence="2 3">P6497</strain>
    </source>
</reference>
<dbReference type="InterPro" id="IPR029526">
    <property type="entry name" value="PGBD"/>
</dbReference>
<dbReference type="RefSeq" id="XP_009536880.1">
    <property type="nucleotide sequence ID" value="XM_009538585.1"/>
</dbReference>
<sequence length="154" mass="17487">MEATIEAVEQNYTSEVLQWIAQGSAAEEIVRQDPLRHSRLLLEHFQRKFATIAVPISTSSVDEIGVRTKAHTLAKSFLPLKPDKFGIRFYAVVGWHSLYVHSLWDNGSGNTMPTTAVQRYTRLFPSQRLPLRVTLKKPNIHVKPESASALWMTM</sequence>
<protein>
    <recommendedName>
        <fullName evidence="1">PiggyBac transposable element-derived protein domain-containing protein</fullName>
    </recommendedName>
</protein>
<proteinExistence type="predicted"/>
<evidence type="ECO:0000313" key="3">
    <source>
        <dbReference type="Proteomes" id="UP000002640"/>
    </source>
</evidence>
<feature type="domain" description="PiggyBac transposable element-derived protein" evidence="1">
    <location>
        <begin position="28"/>
        <end position="101"/>
    </location>
</feature>
<dbReference type="EMBL" id="JH159162">
    <property type="protein sequence ID" value="EGZ07314.1"/>
    <property type="molecule type" value="Genomic_DNA"/>
</dbReference>
<dbReference type="Proteomes" id="UP000002640">
    <property type="component" value="Unassembled WGS sequence"/>
</dbReference>
<evidence type="ECO:0000313" key="2">
    <source>
        <dbReference type="EMBL" id="EGZ07314.1"/>
    </source>
</evidence>
<feature type="non-terminal residue" evidence="2">
    <location>
        <position position="154"/>
    </location>
</feature>
<accession>G5A9N4</accession>
<dbReference type="InParanoid" id="G5A9N4"/>
<organism evidence="2 3">
    <name type="scientific">Phytophthora sojae (strain P6497)</name>
    <name type="common">Soybean stem and root rot agent</name>
    <name type="synonym">Phytophthora megasperma f. sp. glycines</name>
    <dbReference type="NCBI Taxonomy" id="1094619"/>
    <lineage>
        <taxon>Eukaryota</taxon>
        <taxon>Sar</taxon>
        <taxon>Stramenopiles</taxon>
        <taxon>Oomycota</taxon>
        <taxon>Peronosporomycetes</taxon>
        <taxon>Peronosporales</taxon>
        <taxon>Peronosporaceae</taxon>
        <taxon>Phytophthora</taxon>
    </lineage>
</organism>
<dbReference type="KEGG" id="psoj:PHYSODRAFT_528593"/>
<gene>
    <name evidence="2" type="ORF">PHYSODRAFT_528593</name>
</gene>
<dbReference type="Pfam" id="PF13843">
    <property type="entry name" value="DDE_Tnp_1_7"/>
    <property type="match status" value="1"/>
</dbReference>
<dbReference type="GeneID" id="20661251"/>
<name>G5A9N4_PHYSP</name>